<evidence type="ECO:0000313" key="2">
    <source>
        <dbReference type="EnsemblPlants" id="OPUNC08G14790.1"/>
    </source>
</evidence>
<keyword evidence="3" id="KW-1185">Reference proteome</keyword>
<dbReference type="PROSITE" id="PS51257">
    <property type="entry name" value="PROKAR_LIPOPROTEIN"/>
    <property type="match status" value="1"/>
</dbReference>
<name>A0A0E0LVI2_ORYPU</name>
<feature type="region of interest" description="Disordered" evidence="1">
    <location>
        <begin position="1"/>
        <end position="30"/>
    </location>
</feature>
<dbReference type="EnsemblPlants" id="OPUNC08G14790.1">
    <property type="protein sequence ID" value="OPUNC08G14790.1"/>
    <property type="gene ID" value="OPUNC08G14790"/>
</dbReference>
<organism evidence="2">
    <name type="scientific">Oryza punctata</name>
    <name type="common">Red rice</name>
    <dbReference type="NCBI Taxonomy" id="4537"/>
    <lineage>
        <taxon>Eukaryota</taxon>
        <taxon>Viridiplantae</taxon>
        <taxon>Streptophyta</taxon>
        <taxon>Embryophyta</taxon>
        <taxon>Tracheophyta</taxon>
        <taxon>Spermatophyta</taxon>
        <taxon>Magnoliopsida</taxon>
        <taxon>Liliopsida</taxon>
        <taxon>Poales</taxon>
        <taxon>Poaceae</taxon>
        <taxon>BOP clade</taxon>
        <taxon>Oryzoideae</taxon>
        <taxon>Oryzeae</taxon>
        <taxon>Oryzinae</taxon>
        <taxon>Oryza</taxon>
    </lineage>
</organism>
<proteinExistence type="predicted"/>
<reference evidence="2" key="1">
    <citation type="submission" date="2015-04" db="UniProtKB">
        <authorList>
            <consortium name="EnsemblPlants"/>
        </authorList>
    </citation>
    <scope>IDENTIFICATION</scope>
</reference>
<reference evidence="2" key="2">
    <citation type="submission" date="2018-05" db="EMBL/GenBank/DDBJ databases">
        <title>OpunRS2 (Oryza punctata Reference Sequence Version 2).</title>
        <authorList>
            <person name="Zhang J."/>
            <person name="Kudrna D."/>
            <person name="Lee S."/>
            <person name="Talag J."/>
            <person name="Welchert J."/>
            <person name="Wing R.A."/>
        </authorList>
    </citation>
    <scope>NUCLEOTIDE SEQUENCE [LARGE SCALE GENOMIC DNA]</scope>
</reference>
<sequence length="90" mass="9067">MEDIGERNEYSVAAAAPLPGGGSGCSPPRRGGSGCAPFPGCPLPNVEPTVATAPPPRCRGSGGGCFPPRCGGRRYPPTLLGCPLTSPMWS</sequence>
<dbReference type="Gramene" id="OPUNC08G14790.1">
    <property type="protein sequence ID" value="OPUNC08G14790.1"/>
    <property type="gene ID" value="OPUNC08G14790"/>
</dbReference>
<accession>A0A0E0LVI2</accession>
<evidence type="ECO:0000256" key="1">
    <source>
        <dbReference type="SAM" id="MobiDB-lite"/>
    </source>
</evidence>
<dbReference type="AlphaFoldDB" id="A0A0E0LVI2"/>
<evidence type="ECO:0000313" key="3">
    <source>
        <dbReference type="Proteomes" id="UP000026962"/>
    </source>
</evidence>
<dbReference type="OMA" id="MWRRWRF"/>
<dbReference type="Proteomes" id="UP000026962">
    <property type="component" value="Chromosome 8"/>
</dbReference>
<dbReference type="HOGENOM" id="CLU_2444689_0_0_1"/>
<protein>
    <submittedName>
        <fullName evidence="2">Uncharacterized protein</fullName>
    </submittedName>
</protein>